<dbReference type="Gene3D" id="1.10.10.60">
    <property type="entry name" value="Homeodomain-like"/>
    <property type="match status" value="1"/>
</dbReference>
<dbReference type="PANTHER" id="PTHR46294:SF3">
    <property type="entry name" value="EVEN-SKIPPED-LIKE1"/>
    <property type="match status" value="1"/>
</dbReference>
<keyword evidence="8 10" id="KW-0539">Nucleus</keyword>
<dbReference type="Proteomes" id="UP001178508">
    <property type="component" value="Chromosome 16"/>
</dbReference>
<comment type="function">
    <text evidence="1">Sequence-specific transcription factor which is part of a developmental regulatory system that provides cells with specific positional identities on the anterior-posterior axis.</text>
</comment>
<evidence type="ECO:0000256" key="5">
    <source>
        <dbReference type="ARBA" id="ARBA00023125"/>
    </source>
</evidence>
<gene>
    <name evidence="14" type="ORF">XNOV1_A018776</name>
</gene>
<evidence type="ECO:0000313" key="14">
    <source>
        <dbReference type="EMBL" id="CAJ1076670.1"/>
    </source>
</evidence>
<comment type="similarity">
    <text evidence="9">Belongs to the even-skipped homeobox family.</text>
</comment>
<keyword evidence="15" id="KW-1185">Reference proteome</keyword>
<dbReference type="PRINTS" id="PR00024">
    <property type="entry name" value="HOMEOBOX"/>
</dbReference>
<dbReference type="PANTHER" id="PTHR46294">
    <property type="entry name" value="SEGMENTATION PROTEIN EVEN-SKIPPED"/>
    <property type="match status" value="1"/>
</dbReference>
<dbReference type="InterPro" id="IPR052002">
    <property type="entry name" value="Even-skipped_HD"/>
</dbReference>
<dbReference type="SMART" id="SM00389">
    <property type="entry name" value="HOX"/>
    <property type="match status" value="1"/>
</dbReference>
<evidence type="ECO:0000313" key="15">
    <source>
        <dbReference type="Proteomes" id="UP001178508"/>
    </source>
</evidence>
<feature type="region of interest" description="Disordered" evidence="12">
    <location>
        <begin position="7"/>
        <end position="78"/>
    </location>
</feature>
<protein>
    <submittedName>
        <fullName evidence="14">Even-skipped-like1</fullName>
    </submittedName>
</protein>
<keyword evidence="4" id="KW-0805">Transcription regulation</keyword>
<dbReference type="CDD" id="cd00086">
    <property type="entry name" value="homeodomain"/>
    <property type="match status" value="1"/>
</dbReference>
<keyword evidence="3" id="KW-0217">Developmental protein</keyword>
<feature type="region of interest" description="Disordered" evidence="12">
    <location>
        <begin position="341"/>
        <end position="366"/>
    </location>
</feature>
<feature type="DNA-binding region" description="Homeobox" evidence="10">
    <location>
        <begin position="159"/>
        <end position="218"/>
    </location>
</feature>
<dbReference type="InterPro" id="IPR017970">
    <property type="entry name" value="Homeobox_CS"/>
</dbReference>
<evidence type="ECO:0000256" key="9">
    <source>
        <dbReference type="ARBA" id="ARBA00038449"/>
    </source>
</evidence>
<dbReference type="PROSITE" id="PS00027">
    <property type="entry name" value="HOMEOBOX_1"/>
    <property type="match status" value="1"/>
</dbReference>
<feature type="region of interest" description="Disordered" evidence="12">
    <location>
        <begin position="98"/>
        <end position="117"/>
    </location>
</feature>
<evidence type="ECO:0000256" key="1">
    <source>
        <dbReference type="ARBA" id="ARBA00003263"/>
    </source>
</evidence>
<organism evidence="14 15">
    <name type="scientific">Xyrichtys novacula</name>
    <name type="common">Pearly razorfish</name>
    <name type="synonym">Hemipteronotus novacula</name>
    <dbReference type="NCBI Taxonomy" id="13765"/>
    <lineage>
        <taxon>Eukaryota</taxon>
        <taxon>Metazoa</taxon>
        <taxon>Chordata</taxon>
        <taxon>Craniata</taxon>
        <taxon>Vertebrata</taxon>
        <taxon>Euteleostomi</taxon>
        <taxon>Actinopterygii</taxon>
        <taxon>Neopterygii</taxon>
        <taxon>Teleostei</taxon>
        <taxon>Neoteleostei</taxon>
        <taxon>Acanthomorphata</taxon>
        <taxon>Eupercaria</taxon>
        <taxon>Labriformes</taxon>
        <taxon>Labridae</taxon>
        <taxon>Xyrichtys</taxon>
    </lineage>
</organism>
<evidence type="ECO:0000256" key="12">
    <source>
        <dbReference type="SAM" id="MobiDB-lite"/>
    </source>
</evidence>
<accession>A0AAV1GSC6</accession>
<dbReference type="GO" id="GO:0005634">
    <property type="term" value="C:nucleus"/>
    <property type="evidence" value="ECO:0007669"/>
    <property type="project" value="UniProtKB-SubCell"/>
</dbReference>
<dbReference type="EMBL" id="OY660879">
    <property type="protein sequence ID" value="CAJ1076670.1"/>
    <property type="molecule type" value="Genomic_DNA"/>
</dbReference>
<dbReference type="GO" id="GO:0000981">
    <property type="term" value="F:DNA-binding transcription factor activity, RNA polymerase II-specific"/>
    <property type="evidence" value="ECO:0007669"/>
    <property type="project" value="InterPro"/>
</dbReference>
<feature type="compositionally biased region" description="Acidic residues" evidence="12">
    <location>
        <begin position="68"/>
        <end position="77"/>
    </location>
</feature>
<dbReference type="GO" id="GO:0000978">
    <property type="term" value="F:RNA polymerase II cis-regulatory region sequence-specific DNA binding"/>
    <property type="evidence" value="ECO:0007669"/>
    <property type="project" value="TreeGrafter"/>
</dbReference>
<keyword evidence="7" id="KW-0804">Transcription</keyword>
<evidence type="ECO:0000256" key="6">
    <source>
        <dbReference type="ARBA" id="ARBA00023155"/>
    </source>
</evidence>
<dbReference type="SUPFAM" id="SSF46689">
    <property type="entry name" value="Homeodomain-like"/>
    <property type="match status" value="1"/>
</dbReference>
<dbReference type="PROSITE" id="PS50071">
    <property type="entry name" value="HOMEOBOX_2"/>
    <property type="match status" value="1"/>
</dbReference>
<dbReference type="InterPro" id="IPR009057">
    <property type="entry name" value="Homeodomain-like_sf"/>
</dbReference>
<dbReference type="InterPro" id="IPR001356">
    <property type="entry name" value="HD"/>
</dbReference>
<evidence type="ECO:0000256" key="8">
    <source>
        <dbReference type="ARBA" id="ARBA00023242"/>
    </source>
</evidence>
<sequence>MLAAIALHYSHRPSHRTPPVQRPRRRPKALSLNTFNTSPGRGAAPGRRAHRGPVCSAGERGEEQPRDTEEEEGEEEVGVLGGQKHLIFLLTGGHFISRRAGRQQRESRTEDLQRGPLTENSLMLADGRQTPVAASAIAHAADAERQTEPCTRSALLDHSRRHRTAFTREQLSRLEQEYGKESYVSRPRRCELATALNLPETTIKVWFQNRRMKDKRQRHSLPWPHPLVDPLGALLISRASPSSTLPYPFLPPHLPHLPLHHHYPLALSSPTSAAAHGRYSAPMRTLDALRLSQYHHRAGALPPPAAAPYPSSSIMHHPASCPCPLCLHWGSEQLLKARGEALGLNQDHSPKTRTQPASLERREEMV</sequence>
<proteinExistence type="inferred from homology"/>
<dbReference type="InterPro" id="IPR020479">
    <property type="entry name" value="HD_metazoa"/>
</dbReference>
<evidence type="ECO:0000256" key="3">
    <source>
        <dbReference type="ARBA" id="ARBA00022473"/>
    </source>
</evidence>
<evidence type="ECO:0000259" key="13">
    <source>
        <dbReference type="PROSITE" id="PS50071"/>
    </source>
</evidence>
<evidence type="ECO:0000256" key="7">
    <source>
        <dbReference type="ARBA" id="ARBA00023163"/>
    </source>
</evidence>
<evidence type="ECO:0000256" key="4">
    <source>
        <dbReference type="ARBA" id="ARBA00023015"/>
    </source>
</evidence>
<dbReference type="AlphaFoldDB" id="A0AAV1GSC6"/>
<evidence type="ECO:0000256" key="2">
    <source>
        <dbReference type="ARBA" id="ARBA00004123"/>
    </source>
</evidence>
<comment type="subcellular location">
    <subcellularLocation>
        <location evidence="2 10 11">Nucleus</location>
    </subcellularLocation>
</comment>
<name>A0AAV1GSC6_XYRNO</name>
<feature type="domain" description="Homeobox" evidence="13">
    <location>
        <begin position="157"/>
        <end position="217"/>
    </location>
</feature>
<reference evidence="14" key="1">
    <citation type="submission" date="2023-08" db="EMBL/GenBank/DDBJ databases">
        <authorList>
            <person name="Alioto T."/>
            <person name="Alioto T."/>
            <person name="Gomez Garrido J."/>
        </authorList>
    </citation>
    <scope>NUCLEOTIDE SEQUENCE</scope>
</reference>
<keyword evidence="6 10" id="KW-0371">Homeobox</keyword>
<keyword evidence="5 10" id="KW-0238">DNA-binding</keyword>
<evidence type="ECO:0000256" key="11">
    <source>
        <dbReference type="RuleBase" id="RU000682"/>
    </source>
</evidence>
<dbReference type="Pfam" id="PF00046">
    <property type="entry name" value="Homeodomain"/>
    <property type="match status" value="1"/>
</dbReference>
<feature type="compositionally biased region" description="Basic and acidic residues" evidence="12">
    <location>
        <begin position="103"/>
        <end position="113"/>
    </location>
</feature>
<evidence type="ECO:0000256" key="10">
    <source>
        <dbReference type="PROSITE-ProRule" id="PRU00108"/>
    </source>
</evidence>